<evidence type="ECO:0000256" key="1">
    <source>
        <dbReference type="SAM" id="Phobius"/>
    </source>
</evidence>
<keyword evidence="3" id="KW-1185">Reference proteome</keyword>
<feature type="transmembrane region" description="Helical" evidence="1">
    <location>
        <begin position="29"/>
        <end position="47"/>
    </location>
</feature>
<sequence length="57" mass="6511">MDKFLAITGFLLVGVCIQLLITIFITDNVFVVSSGSGIWMSYMGIWYNKKYKRKVNS</sequence>
<dbReference type="Proteomes" id="UP000198836">
    <property type="component" value="Unassembled WGS sequence"/>
</dbReference>
<accession>A0A1I0TIR5</accession>
<dbReference type="STRING" id="332999.SAMN04488511_110109"/>
<keyword evidence="1" id="KW-1133">Transmembrane helix</keyword>
<proteinExistence type="predicted"/>
<protein>
    <submittedName>
        <fullName evidence="2">Uncharacterized protein</fullName>
    </submittedName>
</protein>
<reference evidence="3" key="1">
    <citation type="submission" date="2016-10" db="EMBL/GenBank/DDBJ databases">
        <authorList>
            <person name="Varghese N."/>
            <person name="Submissions S."/>
        </authorList>
    </citation>
    <scope>NUCLEOTIDE SEQUENCE [LARGE SCALE GENOMIC DNA]</scope>
    <source>
        <strain evidence="3">DSM 18130</strain>
    </source>
</reference>
<name>A0A1I0TIR5_9SPHI</name>
<dbReference type="EMBL" id="FOJM01000010">
    <property type="protein sequence ID" value="SFA51645.1"/>
    <property type="molecule type" value="Genomic_DNA"/>
</dbReference>
<gene>
    <name evidence="2" type="ORF">SAMN04488511_110109</name>
</gene>
<keyword evidence="1" id="KW-0472">Membrane</keyword>
<evidence type="ECO:0000313" key="2">
    <source>
        <dbReference type="EMBL" id="SFA51645.1"/>
    </source>
</evidence>
<dbReference type="AlphaFoldDB" id="A0A1I0TIR5"/>
<organism evidence="2 3">
    <name type="scientific">Pedobacter suwonensis</name>
    <dbReference type="NCBI Taxonomy" id="332999"/>
    <lineage>
        <taxon>Bacteria</taxon>
        <taxon>Pseudomonadati</taxon>
        <taxon>Bacteroidota</taxon>
        <taxon>Sphingobacteriia</taxon>
        <taxon>Sphingobacteriales</taxon>
        <taxon>Sphingobacteriaceae</taxon>
        <taxon>Pedobacter</taxon>
    </lineage>
</organism>
<evidence type="ECO:0000313" key="3">
    <source>
        <dbReference type="Proteomes" id="UP000198836"/>
    </source>
</evidence>
<keyword evidence="1" id="KW-0812">Transmembrane</keyword>